<feature type="binding site" evidence="5">
    <location>
        <position position="304"/>
    </location>
    <ligand>
        <name>S-adenosyl-L-methionine</name>
        <dbReference type="ChEBI" id="CHEBI:59789"/>
    </ligand>
</feature>
<feature type="binding site" evidence="5">
    <location>
        <position position="286"/>
    </location>
    <ligand>
        <name>S-adenosyl-L-methionine</name>
        <dbReference type="ChEBI" id="CHEBI:59789"/>
    </ligand>
</feature>
<organism evidence="8 9">
    <name type="scientific">Pararge aegeria aegeria</name>
    <dbReference type="NCBI Taxonomy" id="348720"/>
    <lineage>
        <taxon>Eukaryota</taxon>
        <taxon>Metazoa</taxon>
        <taxon>Ecdysozoa</taxon>
        <taxon>Arthropoda</taxon>
        <taxon>Hexapoda</taxon>
        <taxon>Insecta</taxon>
        <taxon>Pterygota</taxon>
        <taxon>Neoptera</taxon>
        <taxon>Endopterygota</taxon>
        <taxon>Lepidoptera</taxon>
        <taxon>Glossata</taxon>
        <taxon>Ditrysia</taxon>
        <taxon>Papilionoidea</taxon>
        <taxon>Nymphalidae</taxon>
        <taxon>Satyrinae</taxon>
        <taxon>Satyrini</taxon>
        <taxon>Parargina</taxon>
        <taxon>Pararge</taxon>
    </lineage>
</organism>
<dbReference type="Pfam" id="PF21153">
    <property type="entry name" value="NSUN5_N"/>
    <property type="match status" value="1"/>
</dbReference>
<evidence type="ECO:0000256" key="3">
    <source>
        <dbReference type="ARBA" id="ARBA00022691"/>
    </source>
</evidence>
<keyword evidence="4 5" id="KW-0694">RNA-binding</keyword>
<dbReference type="Pfam" id="PF21148">
    <property type="entry name" value="NSUN5_fdxn-like"/>
    <property type="match status" value="1"/>
</dbReference>
<dbReference type="Gene3D" id="3.40.50.150">
    <property type="entry name" value="Vaccinia Virus protein VP39"/>
    <property type="match status" value="1"/>
</dbReference>
<dbReference type="GO" id="GO:0070475">
    <property type="term" value="P:rRNA base methylation"/>
    <property type="evidence" value="ECO:0007669"/>
    <property type="project" value="TreeGrafter"/>
</dbReference>
<evidence type="ECO:0000256" key="1">
    <source>
        <dbReference type="ARBA" id="ARBA00022603"/>
    </source>
</evidence>
<feature type="active site" description="Nucleophile" evidence="5">
    <location>
        <position position="354"/>
    </location>
</feature>
<dbReference type="GO" id="GO:0003723">
    <property type="term" value="F:RNA binding"/>
    <property type="evidence" value="ECO:0007669"/>
    <property type="project" value="UniProtKB-UniRule"/>
</dbReference>
<comment type="similarity">
    <text evidence="5">Belongs to the class I-like SAM-binding methyltransferase superfamily. RsmB/NOP family.</text>
</comment>
<feature type="compositionally biased region" description="Polar residues" evidence="6">
    <location>
        <begin position="588"/>
        <end position="600"/>
    </location>
</feature>
<dbReference type="GO" id="GO:0008173">
    <property type="term" value="F:RNA methyltransferase activity"/>
    <property type="evidence" value="ECO:0007669"/>
    <property type="project" value="InterPro"/>
</dbReference>
<name>A0A8S4QRA2_9NEOP</name>
<evidence type="ECO:0000256" key="2">
    <source>
        <dbReference type="ARBA" id="ARBA00022679"/>
    </source>
</evidence>
<evidence type="ECO:0000256" key="6">
    <source>
        <dbReference type="SAM" id="MobiDB-lite"/>
    </source>
</evidence>
<feature type="region of interest" description="Disordered" evidence="6">
    <location>
        <begin position="580"/>
        <end position="781"/>
    </location>
</feature>
<evidence type="ECO:0000256" key="4">
    <source>
        <dbReference type="ARBA" id="ARBA00022884"/>
    </source>
</evidence>
<dbReference type="EMBL" id="CAKXAJ010017978">
    <property type="protein sequence ID" value="CAH2217346.1"/>
    <property type="molecule type" value="Genomic_DNA"/>
</dbReference>
<feature type="region of interest" description="Disordered" evidence="6">
    <location>
        <begin position="430"/>
        <end position="463"/>
    </location>
</feature>
<dbReference type="InterPro" id="IPR048889">
    <property type="entry name" value="NSUN5_RCM1_N"/>
</dbReference>
<dbReference type="Gene3D" id="3.30.70.1170">
    <property type="entry name" value="Sun protein, domain 3"/>
    <property type="match status" value="1"/>
</dbReference>
<comment type="caution">
    <text evidence="8">The sequence shown here is derived from an EMBL/GenBank/DDBJ whole genome shotgun (WGS) entry which is preliminary data.</text>
</comment>
<gene>
    <name evidence="8" type="primary">jg5656</name>
    <name evidence="8" type="ORF">PAEG_LOCUS5260</name>
</gene>
<feature type="binding site" evidence="5">
    <location>
        <position position="259"/>
    </location>
    <ligand>
        <name>S-adenosyl-L-methionine</name>
        <dbReference type="ChEBI" id="CHEBI:59789"/>
    </ligand>
</feature>
<accession>A0A8S4QRA2</accession>
<proteinExistence type="inferred from homology"/>
<sequence>MFEHSVRVPRHFKIAANIVQKVTEEGGSVKTLLYDSKLKHFRTSVLYALINESIKHAADIQKMFESTGILVNEPRLDPWLAKVLTAELIYGKKSLPSKSKPEQTILSYKERFEKFTPEVQDDQKSKVVRRPRYVRVNTNLLTTSDAIRAFQDDGYKFIRCTSGSYNDYLQQIQNLTEYDFTQDYHVKTIFVFPPGTKLHEHDLYLENKIILQDKATALAVHLLAAPPGSVVLDMCAAPGMKTTQLAAYLRNQGKIYAVERNEKRYETLCQYVEATESKCVETLLKDSLEIRRGDLDDVEYILLDPSCSGSGMELSVHNYIDETRLAKLTSLQEKFLKHAMNSFPNAKRIVYSTCSMFPEENERVVTNIVKASRAKWRVKDVKELLKDQWNNFGSGMYGSMGTRCLYAKPDTDLTIGFFLAVLDKDLRDNEKQQDDNNMANNHNKKDQKFKNKSTQNEDVNDVQIEQCETKNEIVEEKDLTKNYKEHTANPEDSGELNYENIPKTKKKKRNRDSKKFEIPVEEYEISESKEIPSDAIKIELNTTKKKKKKNKDKSFEICESSENNKSLEINAEIEISYKKNRKKRTNDSEAVTETEMTITCDTEKNNTPEINTSVEIETTKKKRKDRRKESLEAVKGPIIDISLDIETENASKESKKRKNQKDTSITSVSENEQLIISNNRETLESDKSFKDSNNVDKVEKTKKRKQKFHEDVVKDSISNTAEVDDSSCKTEKKSKNKKKHRESDTLETEEKKVDIKDREITANHSFEVPKNKKKKRDTEII</sequence>
<feature type="compositionally biased region" description="Polar residues" evidence="6">
    <location>
        <begin position="662"/>
        <end position="680"/>
    </location>
</feature>
<keyword evidence="1 5" id="KW-0489">Methyltransferase</keyword>
<protein>
    <submittedName>
        <fullName evidence="8">Jg5656 protein</fullName>
    </submittedName>
</protein>
<comment type="caution">
    <text evidence="5">Lacks conserved residue(s) required for the propagation of feature annotation.</text>
</comment>
<dbReference type="PROSITE" id="PS51686">
    <property type="entry name" value="SAM_MT_RSMB_NOP"/>
    <property type="match status" value="1"/>
</dbReference>
<keyword evidence="2 5" id="KW-0808">Transferase</keyword>
<dbReference type="InterPro" id="IPR001678">
    <property type="entry name" value="MeTrfase_RsmB-F_NOP2_dom"/>
</dbReference>
<dbReference type="InterPro" id="IPR049560">
    <property type="entry name" value="MeTrfase_RsmB-F_NOP2_cat"/>
</dbReference>
<feature type="compositionally biased region" description="Polar residues" evidence="6">
    <location>
        <begin position="607"/>
        <end position="616"/>
    </location>
</feature>
<dbReference type="PANTHER" id="PTHR22807">
    <property type="entry name" value="NOP2 YEAST -RELATED NOL1/NOP2/FMU SUN DOMAIN-CONTAINING"/>
    <property type="match status" value="1"/>
</dbReference>
<dbReference type="Pfam" id="PF01189">
    <property type="entry name" value="Methyltr_RsmB-F"/>
    <property type="match status" value="1"/>
</dbReference>
<dbReference type="InterPro" id="IPR023267">
    <property type="entry name" value="RCMT"/>
</dbReference>
<dbReference type="InterPro" id="IPR029063">
    <property type="entry name" value="SAM-dependent_MTases_sf"/>
</dbReference>
<evidence type="ECO:0000259" key="7">
    <source>
        <dbReference type="PROSITE" id="PS51686"/>
    </source>
</evidence>
<feature type="region of interest" description="Disordered" evidence="6">
    <location>
        <begin position="478"/>
        <end position="514"/>
    </location>
</feature>
<dbReference type="PANTHER" id="PTHR22807:SF4">
    <property type="entry name" value="28S RRNA (CYTOSINE-C(5))-METHYLTRANSFERASE"/>
    <property type="match status" value="1"/>
</dbReference>
<dbReference type="OrthoDB" id="435282at2759"/>
<feature type="compositionally biased region" description="Basic and acidic residues" evidence="6">
    <location>
        <begin position="681"/>
        <end position="699"/>
    </location>
</feature>
<dbReference type="PRINTS" id="PR02008">
    <property type="entry name" value="RCMTFAMILY"/>
</dbReference>
<evidence type="ECO:0000313" key="8">
    <source>
        <dbReference type="EMBL" id="CAH2217346.1"/>
    </source>
</evidence>
<dbReference type="InterPro" id="IPR049561">
    <property type="entry name" value="NSUN5_7_fdxn-like"/>
</dbReference>
<keyword evidence="9" id="KW-1185">Reference proteome</keyword>
<reference evidence="8" key="1">
    <citation type="submission" date="2022-03" db="EMBL/GenBank/DDBJ databases">
        <authorList>
            <person name="Lindestad O."/>
        </authorList>
    </citation>
    <scope>NUCLEOTIDE SEQUENCE</scope>
</reference>
<feature type="compositionally biased region" description="Basic and acidic residues" evidence="6">
    <location>
        <begin position="478"/>
        <end position="489"/>
    </location>
</feature>
<dbReference type="Proteomes" id="UP000838756">
    <property type="component" value="Unassembled WGS sequence"/>
</dbReference>
<evidence type="ECO:0000256" key="5">
    <source>
        <dbReference type="PROSITE-ProRule" id="PRU01023"/>
    </source>
</evidence>
<evidence type="ECO:0000313" key="9">
    <source>
        <dbReference type="Proteomes" id="UP000838756"/>
    </source>
</evidence>
<feature type="domain" description="SAM-dependent MTase RsmB/NOP-type" evidence="7">
    <location>
        <begin position="122"/>
        <end position="425"/>
    </location>
</feature>
<dbReference type="AlphaFoldDB" id="A0A8S4QRA2"/>
<dbReference type="GO" id="GO:0005730">
    <property type="term" value="C:nucleolus"/>
    <property type="evidence" value="ECO:0007669"/>
    <property type="project" value="TreeGrafter"/>
</dbReference>
<keyword evidence="3 5" id="KW-0949">S-adenosyl-L-methionine</keyword>
<feature type="compositionally biased region" description="Basic and acidic residues" evidence="6">
    <location>
        <begin position="741"/>
        <end position="761"/>
    </location>
</feature>
<feature type="compositionally biased region" description="Basic residues" evidence="6">
    <location>
        <begin position="503"/>
        <end position="512"/>
    </location>
</feature>
<dbReference type="SUPFAM" id="SSF53335">
    <property type="entry name" value="S-adenosyl-L-methionine-dependent methyltransferases"/>
    <property type="match status" value="1"/>
</dbReference>